<dbReference type="RefSeq" id="WP_160794185.1">
    <property type="nucleotide sequence ID" value="NZ_WSSB01000001.1"/>
</dbReference>
<keyword evidence="1" id="KW-1133">Transmembrane helix</keyword>
<name>A0A845BM48_9NEIS</name>
<dbReference type="AlphaFoldDB" id="A0A845BM48"/>
<comment type="caution">
    <text evidence="2">The sequence shown here is derived from an EMBL/GenBank/DDBJ whole genome shotgun (WGS) entry which is preliminary data.</text>
</comment>
<keyword evidence="1" id="KW-0472">Membrane</keyword>
<feature type="transmembrane region" description="Helical" evidence="1">
    <location>
        <begin position="76"/>
        <end position="95"/>
    </location>
</feature>
<evidence type="ECO:0000313" key="2">
    <source>
        <dbReference type="EMBL" id="MXR35531.1"/>
    </source>
</evidence>
<keyword evidence="3" id="KW-1185">Reference proteome</keyword>
<organism evidence="2 3">
    <name type="scientific">Craterilacuibacter sinensis</name>
    <dbReference type="NCBI Taxonomy" id="2686017"/>
    <lineage>
        <taxon>Bacteria</taxon>
        <taxon>Pseudomonadati</taxon>
        <taxon>Pseudomonadota</taxon>
        <taxon>Betaproteobacteria</taxon>
        <taxon>Neisseriales</taxon>
        <taxon>Neisseriaceae</taxon>
        <taxon>Craterilacuibacter</taxon>
    </lineage>
</organism>
<reference evidence="2 3" key="1">
    <citation type="submission" date="2019-12" db="EMBL/GenBank/DDBJ databases">
        <title>Neisseriaceae gen. nov. sp. Genome sequencing and assembly.</title>
        <authorList>
            <person name="Liu Z."/>
            <person name="Li A."/>
        </authorList>
    </citation>
    <scope>NUCLEOTIDE SEQUENCE [LARGE SCALE GENOMIC DNA]</scope>
    <source>
        <strain evidence="2 3">B2N2-7</strain>
    </source>
</reference>
<proteinExistence type="predicted"/>
<protein>
    <recommendedName>
        <fullName evidence="4">Phage holin family protein</fullName>
    </recommendedName>
</protein>
<evidence type="ECO:0008006" key="4">
    <source>
        <dbReference type="Google" id="ProtNLM"/>
    </source>
</evidence>
<gene>
    <name evidence="2" type="ORF">GQF02_00775</name>
</gene>
<dbReference type="InterPro" id="IPR009937">
    <property type="entry name" value="Phage_holin_3_6"/>
</dbReference>
<feature type="transmembrane region" description="Helical" evidence="1">
    <location>
        <begin position="41"/>
        <end position="70"/>
    </location>
</feature>
<keyword evidence="1" id="KW-0812">Transmembrane</keyword>
<dbReference type="Proteomes" id="UP000467214">
    <property type="component" value="Unassembled WGS sequence"/>
</dbReference>
<evidence type="ECO:0000256" key="1">
    <source>
        <dbReference type="SAM" id="Phobius"/>
    </source>
</evidence>
<dbReference type="EMBL" id="WSSB01000001">
    <property type="protein sequence ID" value="MXR35531.1"/>
    <property type="molecule type" value="Genomic_DNA"/>
</dbReference>
<evidence type="ECO:0000313" key="3">
    <source>
        <dbReference type="Proteomes" id="UP000467214"/>
    </source>
</evidence>
<sequence length="128" mass="14140">MTGPRTARPGSLRSMLEALVALLFTRAELMRIEVEEQQERLVANIMLLAAAVILFFIAIITLLLFIMLVLPESARVMTAGLMALGLFATALLLLLQLKRRMAHAPKPFALTMAEVKKDWHAVSGKESP</sequence>
<dbReference type="Pfam" id="PF07332">
    <property type="entry name" value="Phage_holin_3_6"/>
    <property type="match status" value="1"/>
</dbReference>
<accession>A0A845BM48</accession>